<dbReference type="RefSeq" id="NP_490843.1">
    <property type="nucleotide sequence ID" value="NM_058442.3"/>
</dbReference>
<dbReference type="AlphaFoldDB" id="O44995"/>
<dbReference type="OMA" id="DAHALFF"/>
<evidence type="ECO:0000256" key="4">
    <source>
        <dbReference type="ARBA" id="ARBA00022723"/>
    </source>
</evidence>
<keyword evidence="19" id="KW-1185">Reference proteome</keyword>
<evidence type="ECO:0000256" key="11">
    <source>
        <dbReference type="ARBA" id="ARBA00044141"/>
    </source>
</evidence>
<dbReference type="GO" id="GO:0006508">
    <property type="term" value="P:proteolysis"/>
    <property type="evidence" value="ECO:0000318"/>
    <property type="project" value="GO_Central"/>
</dbReference>
<keyword evidence="6" id="KW-0224">Dipeptidase</keyword>
<dbReference type="GeneID" id="171704"/>
<evidence type="ECO:0000256" key="14">
    <source>
        <dbReference type="ARBA" id="ARBA00044351"/>
    </source>
</evidence>
<dbReference type="FunFam" id="3.90.230.10:FF:000002">
    <property type="entry name" value="Xaa-Pro aminopeptidase 3"/>
    <property type="match status" value="1"/>
</dbReference>
<keyword evidence="5" id="KW-0378">Hydrolase</keyword>
<evidence type="ECO:0000259" key="17">
    <source>
        <dbReference type="SMART" id="SM01011"/>
    </source>
</evidence>
<sequence>MTFQLSEKTFKVPVDLFTENRHRLVDALKSKVPANSVVLLQGGVEKNRYNTDAADLPFRQESYFFWTFGVNESEFYGAIDVRSGGKTTLFAPRLDPSYAIWDGKINNEQFFKEKYAVDEVVFNDKTTTIAEKLKELSAKHVYLLRAENTDSGDVLAEPKFAGSGDFQLDTELLYKEMAELRVVKTEKEIGVMRYASKIASEAHRAAMKHMRPGLYEYQLESLFRHTSYYHGGCRHLAYTCIAATGCNGSVLHYGHANAPNDKFIKDGDMCLFDMGPEYNCYASDITTSFPSNGKFTEKQKIVYNAVLAANLAVLKAAKPGVRWTDMHILSEKVILEHLKQAGLIVGDIDKAVEARVGAVFMPHGLGHLIGLDVHDCGGYMGDATPRSTLPGLKSLRTTRTLMERMAITIEPGCYFIDFLLNEALADPKKSEFLVKSEIDKYRGSGGVRIEDDVIIRASGNENLSDLPRTVEEIENFMASGGEWTEKVIESRVSDFLSK</sequence>
<dbReference type="eggNOG" id="KOG2737">
    <property type="taxonomic scope" value="Eukaryota"/>
</dbReference>
<evidence type="ECO:0000256" key="7">
    <source>
        <dbReference type="ARBA" id="ARBA00023049"/>
    </source>
</evidence>
<dbReference type="Gene3D" id="3.90.230.10">
    <property type="entry name" value="Creatinase/methionine aminopeptidase superfamily"/>
    <property type="match status" value="1"/>
</dbReference>
<dbReference type="PROSITE" id="PS00491">
    <property type="entry name" value="PROLINE_PEPTIDASE"/>
    <property type="match status" value="1"/>
</dbReference>
<dbReference type="SUPFAM" id="SSF53092">
    <property type="entry name" value="Creatinase/prolidase N-terminal domain"/>
    <property type="match status" value="1"/>
</dbReference>
<evidence type="ECO:0000256" key="1">
    <source>
        <dbReference type="ARBA" id="ARBA00001936"/>
    </source>
</evidence>
<dbReference type="Proteomes" id="UP000001940">
    <property type="component" value="Chromosome I"/>
</dbReference>
<dbReference type="EC" id="3.4.13.9" evidence="10"/>
<evidence type="ECO:0000256" key="12">
    <source>
        <dbReference type="ARBA" id="ARBA00044252"/>
    </source>
</evidence>
<dbReference type="STRING" id="6239.K12C11.1a.1"/>
<accession>O44995</accession>
<evidence type="ECO:0000256" key="13">
    <source>
        <dbReference type="ARBA" id="ARBA00044284"/>
    </source>
</evidence>
<dbReference type="EMBL" id="BX284601">
    <property type="protein sequence ID" value="CCD72941.1"/>
    <property type="molecule type" value="Genomic_DNA"/>
</dbReference>
<evidence type="ECO:0007829" key="21">
    <source>
        <dbReference type="PeptideAtlas" id="O44995"/>
    </source>
</evidence>
<dbReference type="PaxDb" id="6239-K12C11.1"/>
<dbReference type="GO" id="GO:0102009">
    <property type="term" value="F:proline dipeptidase activity"/>
    <property type="evidence" value="ECO:0007669"/>
    <property type="project" value="UniProtKB-EC"/>
</dbReference>
<evidence type="ECO:0000256" key="3">
    <source>
        <dbReference type="ARBA" id="ARBA00022670"/>
    </source>
</evidence>
<dbReference type="InterPro" id="IPR001131">
    <property type="entry name" value="Peptidase_M24B_aminopep-P_CS"/>
</dbReference>
<keyword evidence="4 16" id="KW-0479">Metal-binding</keyword>
<dbReference type="CDD" id="cd01087">
    <property type="entry name" value="Prolidase"/>
    <property type="match status" value="1"/>
</dbReference>
<evidence type="ECO:0000256" key="8">
    <source>
        <dbReference type="ARBA" id="ARBA00023211"/>
    </source>
</evidence>
<comment type="similarity">
    <text evidence="9">Belongs to the peptidase M24B family. Eukaryotic-type prolidase subfamily.</text>
</comment>
<dbReference type="Gene3D" id="3.40.350.10">
    <property type="entry name" value="Creatinase/prolidase N-terminal domain"/>
    <property type="match status" value="1"/>
</dbReference>
<dbReference type="PANTHER" id="PTHR48480">
    <property type="match status" value="1"/>
</dbReference>
<evidence type="ECO:0000256" key="16">
    <source>
        <dbReference type="RuleBase" id="RU000590"/>
    </source>
</evidence>
<dbReference type="Pfam" id="PF00557">
    <property type="entry name" value="Peptidase_M24"/>
    <property type="match status" value="1"/>
</dbReference>
<dbReference type="GO" id="GO:0070006">
    <property type="term" value="F:metalloaminopeptidase activity"/>
    <property type="evidence" value="ECO:0007669"/>
    <property type="project" value="InterPro"/>
</dbReference>
<dbReference type="OrthoDB" id="10261878at2759"/>
<evidence type="ECO:0000313" key="20">
    <source>
        <dbReference type="WormBase" id="K12C11.1a"/>
    </source>
</evidence>
<dbReference type="GO" id="GO:0008233">
    <property type="term" value="F:peptidase activity"/>
    <property type="evidence" value="ECO:0000318"/>
    <property type="project" value="GO_Central"/>
</dbReference>
<dbReference type="UCSC" id="K12C11.1.1">
    <property type="organism name" value="c. elegans"/>
</dbReference>
<keyword evidence="3" id="KW-0645">Protease</keyword>
<gene>
    <name evidence="18" type="ORF">CELE_K12C11.1</name>
    <name evidence="18 20" type="ORF">K12C11.1</name>
</gene>
<dbReference type="SMR" id="O44995"/>
<dbReference type="InParanoid" id="O44995"/>
<evidence type="ECO:0000256" key="2">
    <source>
        <dbReference type="ARBA" id="ARBA00011738"/>
    </source>
</evidence>
<evidence type="ECO:0000313" key="18">
    <source>
        <dbReference type="EMBL" id="CCD72941.1"/>
    </source>
</evidence>
<dbReference type="AGR" id="WB:WBGene00019673"/>
<dbReference type="ExpressionAtlas" id="O44995">
    <property type="expression patterns" value="baseline and differential"/>
</dbReference>
<dbReference type="SMART" id="SM01011">
    <property type="entry name" value="AMP_N"/>
    <property type="match status" value="1"/>
</dbReference>
<feature type="domain" description="Aminopeptidase P N-terminal" evidence="17">
    <location>
        <begin position="12"/>
        <end position="152"/>
    </location>
</feature>
<dbReference type="PANTHER" id="PTHR48480:SF2">
    <property type="entry name" value="PEPTIDASE D"/>
    <property type="match status" value="1"/>
</dbReference>
<dbReference type="InterPro" id="IPR029149">
    <property type="entry name" value="Creatin/AminoP/Spt16_N"/>
</dbReference>
<protein>
    <recommendedName>
        <fullName evidence="11">Xaa-Pro dipeptidase</fullName>
        <ecNumber evidence="10">3.4.13.9</ecNumber>
    </recommendedName>
    <alternativeName>
        <fullName evidence="14">Imidodipeptidase</fullName>
    </alternativeName>
    <alternativeName>
        <fullName evidence="12">Peptidase D</fullName>
    </alternativeName>
    <alternativeName>
        <fullName evidence="13">Proline dipeptidase</fullName>
    </alternativeName>
</protein>
<dbReference type="SUPFAM" id="SSF55920">
    <property type="entry name" value="Creatinase/aminopeptidase"/>
    <property type="match status" value="1"/>
</dbReference>
<keyword evidence="7" id="KW-0482">Metalloprotease</keyword>
<dbReference type="GO" id="GO:0030145">
    <property type="term" value="F:manganese ion binding"/>
    <property type="evidence" value="ECO:0007669"/>
    <property type="project" value="InterPro"/>
</dbReference>
<dbReference type="Pfam" id="PF05195">
    <property type="entry name" value="AMP_N"/>
    <property type="match status" value="1"/>
</dbReference>
<proteinExistence type="evidence at protein level"/>
<evidence type="ECO:0000256" key="9">
    <source>
        <dbReference type="ARBA" id="ARBA00043990"/>
    </source>
</evidence>
<comment type="cofactor">
    <cofactor evidence="1">
        <name>Mn(2+)</name>
        <dbReference type="ChEBI" id="CHEBI:29035"/>
    </cofactor>
</comment>
<dbReference type="HOGENOM" id="CLU_017266_1_2_1"/>
<comment type="subunit">
    <text evidence="2">Homodimer.</text>
</comment>
<dbReference type="CTD" id="171704"/>
<name>O44995_CAEEL</name>
<dbReference type="Bgee" id="WBGene00019673">
    <property type="expression patterns" value="Expressed in larva and 4 other cell types or tissues"/>
</dbReference>
<organism evidence="18 19">
    <name type="scientific">Caenorhabditis elegans</name>
    <dbReference type="NCBI Taxonomy" id="6239"/>
    <lineage>
        <taxon>Eukaryota</taxon>
        <taxon>Metazoa</taxon>
        <taxon>Ecdysozoa</taxon>
        <taxon>Nematoda</taxon>
        <taxon>Chromadorea</taxon>
        <taxon>Rhabditida</taxon>
        <taxon>Rhabditina</taxon>
        <taxon>Rhabditomorpha</taxon>
        <taxon>Rhabditoidea</taxon>
        <taxon>Rhabditidae</taxon>
        <taxon>Peloderinae</taxon>
        <taxon>Caenorhabditis</taxon>
    </lineage>
</organism>
<reference evidence="18 19" key="1">
    <citation type="journal article" date="1998" name="Science">
        <title>Genome sequence of the nematode C. elegans: a platform for investigating biology.</title>
        <authorList>
            <consortium name="The C. elegans sequencing consortium"/>
            <person name="Sulson J.E."/>
            <person name="Waterston R."/>
        </authorList>
    </citation>
    <scope>NUCLEOTIDE SEQUENCE [LARGE SCALE GENOMIC DNA]</scope>
    <source>
        <strain evidence="18 19">Bristol N2</strain>
    </source>
</reference>
<dbReference type="InterPro" id="IPR000994">
    <property type="entry name" value="Pept_M24"/>
</dbReference>
<dbReference type="InterPro" id="IPR052433">
    <property type="entry name" value="X-Pro_dipept-like"/>
</dbReference>
<dbReference type="FunCoup" id="O44995">
    <property type="interactions" value="1620"/>
</dbReference>
<comment type="catalytic activity">
    <reaction evidence="15">
        <text>Xaa-L-Pro dipeptide + H2O = an L-alpha-amino acid + L-proline</text>
        <dbReference type="Rhea" id="RHEA:76407"/>
        <dbReference type="ChEBI" id="CHEBI:15377"/>
        <dbReference type="ChEBI" id="CHEBI:59869"/>
        <dbReference type="ChEBI" id="CHEBI:60039"/>
        <dbReference type="ChEBI" id="CHEBI:195196"/>
        <dbReference type="EC" id="3.4.13.9"/>
    </reaction>
</comment>
<dbReference type="WormBase" id="K12C11.1a">
    <property type="protein sequence ID" value="CE26819"/>
    <property type="gene ID" value="WBGene00019673"/>
</dbReference>
<dbReference type="PhylomeDB" id="O44995"/>
<evidence type="ECO:0000256" key="15">
    <source>
        <dbReference type="ARBA" id="ARBA00048994"/>
    </source>
</evidence>
<dbReference type="PeptideAtlas" id="O44995"/>
<evidence type="ECO:0000313" key="19">
    <source>
        <dbReference type="Proteomes" id="UP000001940"/>
    </source>
</evidence>
<evidence type="ECO:0000256" key="10">
    <source>
        <dbReference type="ARBA" id="ARBA00044051"/>
    </source>
</evidence>
<dbReference type="InterPro" id="IPR036005">
    <property type="entry name" value="Creatinase/aminopeptidase-like"/>
</dbReference>
<evidence type="ECO:0000256" key="5">
    <source>
        <dbReference type="ARBA" id="ARBA00022801"/>
    </source>
</evidence>
<evidence type="ECO:0000256" key="6">
    <source>
        <dbReference type="ARBA" id="ARBA00022997"/>
    </source>
</evidence>
<dbReference type="InterPro" id="IPR007865">
    <property type="entry name" value="Aminopep_P_N"/>
</dbReference>
<keyword evidence="8" id="KW-0464">Manganese</keyword>
<keyword evidence="21" id="KW-1267">Proteomics identification</keyword>
<dbReference type="MEROPS" id="M24.007"/>